<proteinExistence type="predicted"/>
<reference evidence="1 2" key="1">
    <citation type="journal article" date="2016" name="Nat. Commun.">
        <title>Thousands of microbial genomes shed light on interconnected biogeochemical processes in an aquifer system.</title>
        <authorList>
            <person name="Anantharaman K."/>
            <person name="Brown C.T."/>
            <person name="Hug L.A."/>
            <person name="Sharon I."/>
            <person name="Castelle C.J."/>
            <person name="Probst A.J."/>
            <person name="Thomas B.C."/>
            <person name="Singh A."/>
            <person name="Wilkins M.J."/>
            <person name="Karaoz U."/>
            <person name="Brodie E.L."/>
            <person name="Williams K.H."/>
            <person name="Hubbard S.S."/>
            <person name="Banfield J.F."/>
        </authorList>
    </citation>
    <scope>NUCLEOTIDE SEQUENCE [LARGE SCALE GENOMIC DNA]</scope>
</reference>
<sequence length="254" mass="29598">MVSFLKISFDFGVRPIGTSPFLFDIMKLTTMNPYIKIDRTKLKLVDGFKIRNTLDDDFVILHGFSTRASHYLPKFYIPQGEWWLDHRFKDELDFFVRAEDTLNELMETLSYHEAREELKKIICLPPPVPPYEVKREAGDGYSLVMVDGKVIRQYIDPEFVFGGHDLVYPYVPKGEIWLDVNMDPTEVPYVLLHEKVERDLMAQGKSYDMAHDFAVASEKELRRNNGVGAYPGEEAHPWKGKTNEELAQEFYFQT</sequence>
<dbReference type="AlphaFoldDB" id="A0A1G2U0Q4"/>
<accession>A0A1G2U0Q4</accession>
<comment type="caution">
    <text evidence="1">The sequence shown here is derived from an EMBL/GenBank/DDBJ whole genome shotgun (WGS) entry which is preliminary data.</text>
</comment>
<organism evidence="1 2">
    <name type="scientific">Candidatus Zambryskibacteria bacterium RIFCSPLOWO2_01_FULL_45_21</name>
    <dbReference type="NCBI Taxonomy" id="1802761"/>
    <lineage>
        <taxon>Bacteria</taxon>
        <taxon>Candidatus Zambryskiibacteriota</taxon>
    </lineage>
</organism>
<evidence type="ECO:0000313" key="2">
    <source>
        <dbReference type="Proteomes" id="UP000176800"/>
    </source>
</evidence>
<name>A0A1G2U0Q4_9BACT</name>
<dbReference type="Proteomes" id="UP000176800">
    <property type="component" value="Unassembled WGS sequence"/>
</dbReference>
<dbReference type="EMBL" id="MHWE01000023">
    <property type="protein sequence ID" value="OHB03053.1"/>
    <property type="molecule type" value="Genomic_DNA"/>
</dbReference>
<protein>
    <submittedName>
        <fullName evidence="1">Uncharacterized protein</fullName>
    </submittedName>
</protein>
<gene>
    <name evidence="1" type="ORF">A3B14_00095</name>
</gene>
<evidence type="ECO:0000313" key="1">
    <source>
        <dbReference type="EMBL" id="OHB03053.1"/>
    </source>
</evidence>